<keyword evidence="3" id="KW-0067">ATP-binding</keyword>
<sequence length="338" mass="37357">MSIKVLRPGLLTTLQDLGRVGYQKYGVIVSGAMDPYSLRIANLLVGNQEDTACLEMTMQGATLEVEQDTLMAFTGGQLTPSIGNYQIPLWRPVFVKRGSVIRFGNCASGCRTYVAVAGGFDILPVMGSQSTYLRAKIGGLDGRALQEGDVLPVSKELSDHAKYFMNLFKEKAEKSFYLPDWRVRTSVTLPNKETVIRVLPGTHYDTFTEASKERLYNDAFQISPQSDRMGYRLDGSELARSEASEVVSEAVALGTVQVPADGNPIILLADRQTTGGYPRIAQVISVDIPKLAQMKPGDSIQFSEVTLEEAQQLYMERESELKEIKKGLYVKRHEKTPS</sequence>
<proteinExistence type="predicted"/>
<dbReference type="GO" id="GO:0005524">
    <property type="term" value="F:ATP binding"/>
    <property type="evidence" value="ECO:0007669"/>
    <property type="project" value="UniProtKB-KW"/>
</dbReference>
<dbReference type="EMBL" id="JAWJAY010000004">
    <property type="protein sequence ID" value="MDV2886673.1"/>
    <property type="molecule type" value="Genomic_DNA"/>
</dbReference>
<dbReference type="SUPFAM" id="SSF50891">
    <property type="entry name" value="Cyclophilin-like"/>
    <property type="match status" value="1"/>
</dbReference>
<evidence type="ECO:0000313" key="6">
    <source>
        <dbReference type="Proteomes" id="UP001285636"/>
    </source>
</evidence>
<accession>A0AAJ2NQP9</accession>
<evidence type="ECO:0000259" key="4">
    <source>
        <dbReference type="SMART" id="SM00797"/>
    </source>
</evidence>
<organism evidence="5 6">
    <name type="scientific">Alkalihalophilus pseudofirmus</name>
    <name type="common">Bacillus pseudofirmus</name>
    <dbReference type="NCBI Taxonomy" id="79885"/>
    <lineage>
        <taxon>Bacteria</taxon>
        <taxon>Bacillati</taxon>
        <taxon>Bacillota</taxon>
        <taxon>Bacilli</taxon>
        <taxon>Bacillales</taxon>
        <taxon>Bacillaceae</taxon>
        <taxon>Alkalihalophilus</taxon>
    </lineage>
</organism>
<dbReference type="Gene3D" id="2.40.100.10">
    <property type="entry name" value="Cyclophilin-like"/>
    <property type="match status" value="1"/>
</dbReference>
<evidence type="ECO:0000313" key="5">
    <source>
        <dbReference type="EMBL" id="MDV2886673.1"/>
    </source>
</evidence>
<keyword evidence="2" id="KW-0378">Hydrolase</keyword>
<dbReference type="PANTHER" id="PTHR43309:SF5">
    <property type="entry name" value="5-OXOPROLINASE SUBUNIT C"/>
    <property type="match status" value="1"/>
</dbReference>
<dbReference type="InterPro" id="IPR003778">
    <property type="entry name" value="CT_A_B"/>
</dbReference>
<dbReference type="NCBIfam" id="TIGR00724">
    <property type="entry name" value="urea_amlyse_rel"/>
    <property type="match status" value="1"/>
</dbReference>
<dbReference type="PANTHER" id="PTHR43309">
    <property type="entry name" value="5-OXOPROLINASE SUBUNIT C"/>
    <property type="match status" value="1"/>
</dbReference>
<keyword evidence="1" id="KW-0547">Nucleotide-binding</keyword>
<dbReference type="Proteomes" id="UP001285636">
    <property type="component" value="Unassembled WGS sequence"/>
</dbReference>
<reference evidence="5" key="1">
    <citation type="submission" date="2023-10" db="EMBL/GenBank/DDBJ databases">
        <title>Screening of Alkalihalophilus pseudofirmusBZ-TG-HK211 and Its Alleviation of Salt Stress on Rapeseed Growth.</title>
        <authorList>
            <person name="Zhao B."/>
            <person name="Guo T."/>
        </authorList>
    </citation>
    <scope>NUCLEOTIDE SEQUENCE</scope>
    <source>
        <strain evidence="5">BZ-TG-HK211</strain>
    </source>
</reference>
<feature type="domain" description="Carboxyltransferase" evidence="4">
    <location>
        <begin position="24"/>
        <end position="320"/>
    </location>
</feature>
<comment type="caution">
    <text evidence="5">The sequence shown here is derived from an EMBL/GenBank/DDBJ whole genome shotgun (WGS) entry which is preliminary data.</text>
</comment>
<dbReference type="RefSeq" id="WP_323467323.1">
    <property type="nucleotide sequence ID" value="NZ_CP144224.1"/>
</dbReference>
<evidence type="ECO:0000256" key="1">
    <source>
        <dbReference type="ARBA" id="ARBA00022741"/>
    </source>
</evidence>
<evidence type="ECO:0000256" key="3">
    <source>
        <dbReference type="ARBA" id="ARBA00022840"/>
    </source>
</evidence>
<dbReference type="SMART" id="SM00797">
    <property type="entry name" value="AHS2"/>
    <property type="match status" value="1"/>
</dbReference>
<name>A0AAJ2NQP9_ALKPS</name>
<evidence type="ECO:0000256" key="2">
    <source>
        <dbReference type="ARBA" id="ARBA00022801"/>
    </source>
</evidence>
<protein>
    <submittedName>
        <fullName evidence="5">Biotin-dependent carboxyltransferase family protein</fullName>
    </submittedName>
</protein>
<dbReference type="AlphaFoldDB" id="A0AAJ2NQP9"/>
<dbReference type="GO" id="GO:0016787">
    <property type="term" value="F:hydrolase activity"/>
    <property type="evidence" value="ECO:0007669"/>
    <property type="project" value="UniProtKB-KW"/>
</dbReference>
<dbReference type="Pfam" id="PF02626">
    <property type="entry name" value="CT_A_B"/>
    <property type="match status" value="1"/>
</dbReference>
<dbReference type="InterPro" id="IPR029000">
    <property type="entry name" value="Cyclophilin-like_dom_sf"/>
</dbReference>
<gene>
    <name evidence="5" type="ORF">RYX45_15885</name>
</gene>
<dbReference type="InterPro" id="IPR052708">
    <property type="entry name" value="PxpC"/>
</dbReference>